<comment type="cofactor">
    <cofactor evidence="1">
        <name>pyridoxal 5'-phosphate</name>
        <dbReference type="ChEBI" id="CHEBI:597326"/>
    </cofactor>
</comment>
<dbReference type="SMART" id="SM00823">
    <property type="entry name" value="PKS_PP"/>
    <property type="match status" value="2"/>
</dbReference>
<dbReference type="GO" id="GO:0031177">
    <property type="term" value="F:phosphopantetheine binding"/>
    <property type="evidence" value="ECO:0007669"/>
    <property type="project" value="InterPro"/>
</dbReference>
<dbReference type="Gene3D" id="3.40.366.10">
    <property type="entry name" value="Malonyl-Coenzyme A Acyl Carrier Protein, domain 2"/>
    <property type="match status" value="1"/>
</dbReference>
<dbReference type="CDD" id="cd00833">
    <property type="entry name" value="PKS"/>
    <property type="match status" value="1"/>
</dbReference>
<dbReference type="Gene3D" id="1.10.1200.10">
    <property type="entry name" value="ACP-like"/>
    <property type="match status" value="2"/>
</dbReference>
<dbReference type="Pfam" id="PF00698">
    <property type="entry name" value="Acyl_transf_1"/>
    <property type="match status" value="1"/>
</dbReference>
<evidence type="ECO:0000256" key="2">
    <source>
        <dbReference type="ARBA" id="ARBA00022450"/>
    </source>
</evidence>
<reference evidence="9 10" key="1">
    <citation type="submission" date="2020-04" db="EMBL/GenBank/DDBJ databases">
        <title>Genome sequencing of novel species.</title>
        <authorList>
            <person name="Heo J."/>
            <person name="Kim S.-J."/>
            <person name="Kim J.-S."/>
            <person name="Hong S.-B."/>
            <person name="Kwon S.-W."/>
        </authorList>
    </citation>
    <scope>NUCLEOTIDE SEQUENCE [LARGE SCALE GENOMIC DNA]</scope>
    <source>
        <strain evidence="9 10">CJU-R4</strain>
    </source>
</reference>
<dbReference type="InterPro" id="IPR005814">
    <property type="entry name" value="Aminotrans_3"/>
</dbReference>
<dbReference type="GO" id="GO:0006633">
    <property type="term" value="P:fatty acid biosynthetic process"/>
    <property type="evidence" value="ECO:0007669"/>
    <property type="project" value="InterPro"/>
</dbReference>
<dbReference type="SUPFAM" id="SSF47336">
    <property type="entry name" value="ACP-like"/>
    <property type="match status" value="2"/>
</dbReference>
<keyword evidence="2" id="KW-0596">Phosphopantetheine</keyword>
<dbReference type="SUPFAM" id="SSF56801">
    <property type="entry name" value="Acetyl-CoA synthetase-like"/>
    <property type="match status" value="1"/>
</dbReference>
<keyword evidence="3" id="KW-0597">Phosphoprotein</keyword>
<dbReference type="SMART" id="SM00825">
    <property type="entry name" value="PKS_KS"/>
    <property type="match status" value="1"/>
</dbReference>
<dbReference type="Gene3D" id="3.40.640.10">
    <property type="entry name" value="Type I PLP-dependent aspartate aminotransferase-like (Major domain)"/>
    <property type="match status" value="1"/>
</dbReference>
<dbReference type="FunFam" id="3.30.300.30:FF:000010">
    <property type="entry name" value="Enterobactin synthetase component F"/>
    <property type="match status" value="1"/>
</dbReference>
<name>A0A7L5DUN5_9BACT</name>
<dbReference type="GO" id="GO:0004315">
    <property type="term" value="F:3-oxoacyl-[acyl-carrier-protein] synthase activity"/>
    <property type="evidence" value="ECO:0007669"/>
    <property type="project" value="InterPro"/>
</dbReference>
<dbReference type="Gene3D" id="3.90.1150.10">
    <property type="entry name" value="Aspartate Aminotransferase, domain 1"/>
    <property type="match status" value="1"/>
</dbReference>
<dbReference type="Pfam" id="PF00501">
    <property type="entry name" value="AMP-binding"/>
    <property type="match status" value="1"/>
</dbReference>
<dbReference type="PROSITE" id="PS00600">
    <property type="entry name" value="AA_TRANSFER_CLASS_3"/>
    <property type="match status" value="1"/>
</dbReference>
<dbReference type="InterPro" id="IPR014030">
    <property type="entry name" value="Ketoacyl_synth_N"/>
</dbReference>
<feature type="compositionally biased region" description="Basic residues" evidence="6">
    <location>
        <begin position="1029"/>
        <end position="1041"/>
    </location>
</feature>
<dbReference type="PROSITE" id="PS00606">
    <property type="entry name" value="KS3_1"/>
    <property type="match status" value="1"/>
</dbReference>
<evidence type="ECO:0000256" key="1">
    <source>
        <dbReference type="ARBA" id="ARBA00001933"/>
    </source>
</evidence>
<dbReference type="InterPro" id="IPR001227">
    <property type="entry name" value="Ac_transferase_dom_sf"/>
</dbReference>
<dbReference type="InterPro" id="IPR000873">
    <property type="entry name" value="AMP-dep_synth/lig_dom"/>
</dbReference>
<dbReference type="PROSITE" id="PS50075">
    <property type="entry name" value="CARRIER"/>
    <property type="match status" value="2"/>
</dbReference>
<dbReference type="Proteomes" id="UP000501128">
    <property type="component" value="Chromosome"/>
</dbReference>
<dbReference type="GO" id="GO:0004312">
    <property type="term" value="F:fatty acid synthase activity"/>
    <property type="evidence" value="ECO:0007669"/>
    <property type="project" value="TreeGrafter"/>
</dbReference>
<dbReference type="InterPro" id="IPR032821">
    <property type="entry name" value="PKS_assoc"/>
</dbReference>
<dbReference type="InterPro" id="IPR015421">
    <property type="entry name" value="PyrdxlP-dep_Trfase_major"/>
</dbReference>
<dbReference type="InterPro" id="IPR042099">
    <property type="entry name" value="ANL_N_sf"/>
</dbReference>
<evidence type="ECO:0000259" key="7">
    <source>
        <dbReference type="PROSITE" id="PS50075"/>
    </source>
</evidence>
<dbReference type="InterPro" id="IPR025110">
    <property type="entry name" value="AMP-bd_C"/>
</dbReference>
<dbReference type="InterPro" id="IPR050091">
    <property type="entry name" value="PKS_NRPS_Biosynth_Enz"/>
</dbReference>
<dbReference type="InterPro" id="IPR015424">
    <property type="entry name" value="PyrdxlP-dep_Trfase"/>
</dbReference>
<keyword evidence="10" id="KW-1185">Reference proteome</keyword>
<dbReference type="Pfam" id="PF00109">
    <property type="entry name" value="ketoacyl-synt"/>
    <property type="match status" value="1"/>
</dbReference>
<dbReference type="PROSITE" id="PS00455">
    <property type="entry name" value="AMP_BINDING"/>
    <property type="match status" value="1"/>
</dbReference>
<dbReference type="Gene3D" id="3.30.300.30">
    <property type="match status" value="1"/>
</dbReference>
<dbReference type="InterPro" id="IPR016036">
    <property type="entry name" value="Malonyl_transacylase_ACP-bd"/>
</dbReference>
<dbReference type="PANTHER" id="PTHR43775:SF51">
    <property type="entry name" value="INACTIVE PHENOLPHTHIOCEROL SYNTHESIS POLYKETIDE SYNTHASE TYPE I PKS1-RELATED"/>
    <property type="match status" value="1"/>
</dbReference>
<dbReference type="InterPro" id="IPR045851">
    <property type="entry name" value="AMP-bd_C_sf"/>
</dbReference>
<sequence>MSDHVFAVAQQALPDSFTIHRLVADAMVRTAPDTTAVRIGGELLTYRQLDEQSDILSQAILRVASDSQLVGISCTRSLDMVVGVLAILKAGKAYLPLDPTYPDARLRQLINDSGVQHCLSTTADEPLFTELGLHVIRPDATQDGPSQAVTTQNETACVLYTSGSTGKPKGVCLTHMGLVNMLTNQVGRWAGQPGLQTLQFCHLSFDASFQEIFVPLLTGGTIHLVDDSYRLNAGRLLDYIEQERINRVFLPYVVLQYLTETAVASHRFPADLREIITGGELLKITPAIAQFFDALPGCALMNVYGPTEASVWVTENRLQGDALNWPQLPSIGRVVPGCGVIILNEQLEPVEEGEIGEIGIAGVCLANGYLNQPDRTADAFIDWQHPQYGPTRLYRTGDLARFMPDGTLDFHGRRDTQVKIRGNRVELGEIEVLLAQQPAVQQAVVVAREDIPGHKRLVAYVVVPATNFSVPLLRTALTERLPDFMLPTYYVRLDDLPRTTSGKVDKAQLPPPDHSRPDLTTLLRPARTALEKEIVGMWGEWLQLNPVGLDDNFFELGGNSLLAQQTIAALEQRGFTVPITKLYQYPTAGALAEFIQPTTSIRPGQPQPELTAPRRATADDTDVAVIGMSGRFPGASTIDELWSLLKEGRETTRFFTDAELDAAIPASVRENPQYVKARGVIDGADQFDARFFGLTPAIAQVMDPQQRIFLEIAYEALETTGYLPELYGGRVGVFAGCGNNTYYLNNVLANPDVVAQVGSFQAMTVNEKDYIASRTAYQLNLNGPAVSVYSACSTSLLAITQAVQSLRSGQCEVALAGGASITAPVSSGHLYQEGAMFSSDGHTRSFNADSTGTVFSDGAGVVLLKRLTDARRDGDTVYAVIKGIGVNNDGGNKGSFTAPNADGQAGSIRMALADAQVDPATISYVEAHGTATPVGDPIEIEGLTAAFGPQDRNQYCAIGSIKSNMGHLTQAAGVAGLIKAVLSLHYRQLPPSINYERPNPVIDFANSPFYVNATLRDWDQEQESTARRANSRRANPRRANPRRAGVSSFGVGGTNVHVVLEEFAETVTEPISDKPARPVQLLMWSAKSVASRHAFAQQLVARLQQPNAPALADVAFTLPLTRPGYVHRQFAVAASADELTQTLTSNPGINAQTLGRAPGDVVFLFPGQGAQFLNMGRALYEYEPTFRQAIDDCAEHLRPHLDVDIRKVLYPDTINLEVEQQLRNTRYTQAALFVTEYALARLWMSWGIEPSILCGHSVGEFVAAHLAGVFTLPDALRLVAARGRLVSEQPRGSMLSVRLGIDQLQPLLPDTLSVAAVNSRHLCVVAGQDEDIADFARLLDEREIPNRPLATSHAFHSAMMDPIVTQFAEIVKTVPLSRPQKPIVSTVTGTFMTDAQATDPAYWATHLRATVRFADALDTILTLDKPLLLEVGPGRSMATLARQHATGQAQPGSVLAGLATQADDKATYEALLTTLGQLYLHGLPIDWRAFYAGQNRRRVALPTYAFDRRRCWIDAPVSNPVLTELLPSYTTNQQASNSSTPPMRTPSLLNKIYQLLEDASGIEMADVAPETSFLELGFDSLLLTQMAITLRNEFGTPITFRQLTTDLTSPNDLAAFLDQQLPADQYAPAPVAVPAPVAAPVSQPAPMAEPVMPAMAPMPMAAAPALMPVGMVGGDSALGLIAQQLQLLARQVALMQGVPAQPAPVAPPVAVPPAPTPQPVAVQQPIAPPAPPIKPATLSVPTTGELTPEEAIEHKKPFGATAKIERQTQELTQPQQQFLAQLTQRYNSKTAGSKAYAQQHRAQMADPRVVSGFRPLTKEIVYPIVVNRSAGSRLWDVDGNEYIDVLNGFGSNMFGYQPDFIKKALHEQIEKGFEVGPQHELAGEVSQLVCELTGSERVALCNTGSEAVLGAMRVARTITGRSLIVAFAGSYHGIVDEVLVRGSKKLKTFPAASGIMANVVQNMLILDYGTDESLRIIRERADELAAVLVEPIQSRRPEFVPIDFLNELRSITTASGSALIFDEVITGFRMHLGGAQALLGIRADMATYGKVAGAGMSIGIIAGKRSFMDALDGGHWQYGDASAPEVGVTYFAGTFVRHPLALAAAKASMLHLREQGVGLQQALTRKTTYLADTLNTYLTERQLPMFIAHFGSLWKLKFTEDVPYAELLFTLMREKGIHIWDGFPCFMTEAHTDEELSTVIDAFCRSIDTMIDATFFPGKSVSTTPPVSAGSTLYQLEPPVAGARLGRDRAGNPAWFLPDPERPGAYLQVDLMA</sequence>
<dbReference type="InterPro" id="IPR049704">
    <property type="entry name" value="Aminotrans_3_PPA_site"/>
</dbReference>
<gene>
    <name evidence="9" type="ORF">HH216_13255</name>
</gene>
<protein>
    <submittedName>
        <fullName evidence="9">Amino acid adenylation domain-containing protein</fullName>
    </submittedName>
</protein>
<dbReference type="Pfam" id="PF16197">
    <property type="entry name" value="KAsynt_C_assoc"/>
    <property type="match status" value="1"/>
</dbReference>
<accession>A0A7L5DUN5</accession>
<feature type="domain" description="Carrier" evidence="7">
    <location>
        <begin position="1546"/>
        <end position="1621"/>
    </location>
</feature>
<evidence type="ECO:0000256" key="3">
    <source>
        <dbReference type="ARBA" id="ARBA00022553"/>
    </source>
</evidence>
<dbReference type="SUPFAM" id="SSF53383">
    <property type="entry name" value="PLP-dependent transferases"/>
    <property type="match status" value="1"/>
</dbReference>
<keyword evidence="5" id="KW-0663">Pyridoxal phosphate</keyword>
<evidence type="ECO:0000256" key="4">
    <source>
        <dbReference type="ARBA" id="ARBA00022679"/>
    </source>
</evidence>
<dbReference type="GO" id="GO:0044550">
    <property type="term" value="P:secondary metabolite biosynthetic process"/>
    <property type="evidence" value="ECO:0007669"/>
    <property type="project" value="UniProtKB-ARBA"/>
</dbReference>
<dbReference type="GO" id="GO:0008483">
    <property type="term" value="F:transaminase activity"/>
    <property type="evidence" value="ECO:0007669"/>
    <property type="project" value="InterPro"/>
</dbReference>
<evidence type="ECO:0000313" key="10">
    <source>
        <dbReference type="Proteomes" id="UP000501128"/>
    </source>
</evidence>
<dbReference type="SUPFAM" id="SSF53901">
    <property type="entry name" value="Thiolase-like"/>
    <property type="match status" value="1"/>
</dbReference>
<organism evidence="9 10">
    <name type="scientific">Spirosoma rhododendri</name>
    <dbReference type="NCBI Taxonomy" id="2728024"/>
    <lineage>
        <taxon>Bacteria</taxon>
        <taxon>Pseudomonadati</taxon>
        <taxon>Bacteroidota</taxon>
        <taxon>Cytophagia</taxon>
        <taxon>Cytophagales</taxon>
        <taxon>Cytophagaceae</taxon>
        <taxon>Spirosoma</taxon>
    </lineage>
</organism>
<dbReference type="InterPro" id="IPR036736">
    <property type="entry name" value="ACP-like_sf"/>
</dbReference>
<dbReference type="Gene3D" id="3.30.70.250">
    <property type="entry name" value="Malonyl-CoA ACP transacylase, ACP-binding"/>
    <property type="match status" value="1"/>
</dbReference>
<feature type="region of interest" description="Disordered" evidence="6">
    <location>
        <begin position="1021"/>
        <end position="1047"/>
    </location>
</feature>
<dbReference type="Pfam" id="PF02801">
    <property type="entry name" value="Ketoacyl-synt_C"/>
    <property type="match status" value="1"/>
</dbReference>
<feature type="domain" description="Ketosynthase family 3 (KS3)" evidence="8">
    <location>
        <begin position="620"/>
        <end position="1062"/>
    </location>
</feature>
<dbReference type="InterPro" id="IPR018201">
    <property type="entry name" value="Ketoacyl_synth_AS"/>
</dbReference>
<dbReference type="Pfam" id="PF13193">
    <property type="entry name" value="AMP-binding_C"/>
    <property type="match status" value="1"/>
</dbReference>
<dbReference type="RefSeq" id="WP_169551236.1">
    <property type="nucleotide sequence ID" value="NZ_CP051677.1"/>
</dbReference>
<dbReference type="Gene3D" id="3.40.50.12780">
    <property type="entry name" value="N-terminal domain of ligase-like"/>
    <property type="match status" value="1"/>
</dbReference>
<dbReference type="PANTHER" id="PTHR43775">
    <property type="entry name" value="FATTY ACID SYNTHASE"/>
    <property type="match status" value="1"/>
</dbReference>
<dbReference type="InterPro" id="IPR016035">
    <property type="entry name" value="Acyl_Trfase/lysoPLipase"/>
</dbReference>
<dbReference type="CDD" id="cd05930">
    <property type="entry name" value="A_NRPS"/>
    <property type="match status" value="1"/>
</dbReference>
<dbReference type="InterPro" id="IPR014043">
    <property type="entry name" value="Acyl_transferase_dom"/>
</dbReference>
<dbReference type="InterPro" id="IPR020806">
    <property type="entry name" value="PKS_PP-bd"/>
</dbReference>
<proteinExistence type="predicted"/>
<evidence type="ECO:0000256" key="6">
    <source>
        <dbReference type="SAM" id="MobiDB-lite"/>
    </source>
</evidence>
<dbReference type="InterPro" id="IPR009081">
    <property type="entry name" value="PP-bd_ACP"/>
</dbReference>
<dbReference type="Gene3D" id="3.40.47.10">
    <property type="match status" value="1"/>
</dbReference>
<feature type="domain" description="Carrier" evidence="7">
    <location>
        <begin position="525"/>
        <end position="599"/>
    </location>
</feature>
<dbReference type="KEGG" id="srho:HH216_13255"/>
<keyword evidence="4" id="KW-0808">Transferase</keyword>
<evidence type="ECO:0000256" key="5">
    <source>
        <dbReference type="ARBA" id="ARBA00022898"/>
    </source>
</evidence>
<dbReference type="SUPFAM" id="SSF52151">
    <property type="entry name" value="FabD/lysophospholipase-like"/>
    <property type="match status" value="1"/>
</dbReference>
<dbReference type="InterPro" id="IPR020841">
    <property type="entry name" value="PKS_Beta-ketoAc_synthase_dom"/>
</dbReference>
<evidence type="ECO:0000313" key="9">
    <source>
        <dbReference type="EMBL" id="QJD79270.1"/>
    </source>
</evidence>
<dbReference type="PROSITE" id="PS52004">
    <property type="entry name" value="KS3_2"/>
    <property type="match status" value="1"/>
</dbReference>
<dbReference type="SMART" id="SM00827">
    <property type="entry name" value="PKS_AT"/>
    <property type="match status" value="1"/>
</dbReference>
<dbReference type="InterPro" id="IPR020845">
    <property type="entry name" value="AMP-binding_CS"/>
</dbReference>
<dbReference type="Pfam" id="PF00202">
    <property type="entry name" value="Aminotran_3"/>
    <property type="match status" value="1"/>
</dbReference>
<dbReference type="GO" id="GO:0030170">
    <property type="term" value="F:pyridoxal phosphate binding"/>
    <property type="evidence" value="ECO:0007669"/>
    <property type="project" value="InterPro"/>
</dbReference>
<dbReference type="InterPro" id="IPR010071">
    <property type="entry name" value="AA_adenyl_dom"/>
</dbReference>
<dbReference type="NCBIfam" id="TIGR01733">
    <property type="entry name" value="AA-adenyl-dom"/>
    <property type="match status" value="1"/>
</dbReference>
<dbReference type="Pfam" id="PF00550">
    <property type="entry name" value="PP-binding"/>
    <property type="match status" value="2"/>
</dbReference>
<dbReference type="EMBL" id="CP051677">
    <property type="protein sequence ID" value="QJD79270.1"/>
    <property type="molecule type" value="Genomic_DNA"/>
</dbReference>
<evidence type="ECO:0000259" key="8">
    <source>
        <dbReference type="PROSITE" id="PS52004"/>
    </source>
</evidence>
<dbReference type="InterPro" id="IPR015422">
    <property type="entry name" value="PyrdxlP-dep_Trfase_small"/>
</dbReference>
<dbReference type="Gene3D" id="3.30.70.3290">
    <property type="match status" value="1"/>
</dbReference>
<dbReference type="InterPro" id="IPR014031">
    <property type="entry name" value="Ketoacyl_synth_C"/>
</dbReference>
<dbReference type="InterPro" id="IPR016039">
    <property type="entry name" value="Thiolase-like"/>
</dbReference>
<dbReference type="SUPFAM" id="SSF55048">
    <property type="entry name" value="Probable ACP-binding domain of malonyl-CoA ACP transacylase"/>
    <property type="match status" value="1"/>
</dbReference>